<dbReference type="Gene3D" id="3.10.450.50">
    <property type="match status" value="1"/>
</dbReference>
<reference evidence="2 3" key="1">
    <citation type="submission" date="2019-08" db="EMBL/GenBank/DDBJ databases">
        <title>Whole-genome Sequencing of e-waste polymer degrading bacterium Pseudomonas sp. strain PE08.</title>
        <authorList>
            <person name="Kirdat K."/>
            <person name="Debbarma P."/>
            <person name="Narawade N."/>
            <person name="Suyal D."/>
            <person name="Thorat V."/>
            <person name="Shouche Y."/>
            <person name="Goel R."/>
            <person name="Yadav A."/>
        </authorList>
    </citation>
    <scope>NUCLEOTIDE SEQUENCE [LARGE SCALE GENOMIC DNA]</scope>
    <source>
        <strain evidence="2 3">PE08</strain>
    </source>
</reference>
<accession>A0A5J6QQ34</accession>
<evidence type="ECO:0000313" key="3">
    <source>
        <dbReference type="Proteomes" id="UP000327179"/>
    </source>
</evidence>
<evidence type="ECO:0000313" key="2">
    <source>
        <dbReference type="EMBL" id="QEY64660.1"/>
    </source>
</evidence>
<dbReference type="InterPro" id="IPR009959">
    <property type="entry name" value="Cyclase_SnoaL-like"/>
</dbReference>
<dbReference type="PANTHER" id="PTHR38436">
    <property type="entry name" value="POLYKETIDE CYCLASE SNOAL-LIKE DOMAIN"/>
    <property type="match status" value="1"/>
</dbReference>
<dbReference type="EMBL" id="CP043311">
    <property type="protein sequence ID" value="QEY64660.1"/>
    <property type="molecule type" value="Genomic_DNA"/>
</dbReference>
<dbReference type="Proteomes" id="UP000327179">
    <property type="component" value="Chromosome"/>
</dbReference>
<gene>
    <name evidence="2" type="ORF">FXN65_22280</name>
</gene>
<evidence type="ECO:0000256" key="1">
    <source>
        <dbReference type="SAM" id="SignalP"/>
    </source>
</evidence>
<organism evidence="2 3">
    <name type="scientific">Metapseudomonas lalkuanensis</name>
    <dbReference type="NCBI Taxonomy" id="2604832"/>
    <lineage>
        <taxon>Bacteria</taxon>
        <taxon>Pseudomonadati</taxon>
        <taxon>Pseudomonadota</taxon>
        <taxon>Gammaproteobacteria</taxon>
        <taxon>Pseudomonadales</taxon>
        <taxon>Pseudomonadaceae</taxon>
        <taxon>Metapseudomonas</taxon>
    </lineage>
</organism>
<keyword evidence="1" id="KW-0732">Signal</keyword>
<dbReference type="Pfam" id="PF07366">
    <property type="entry name" value="SnoaL"/>
    <property type="match status" value="1"/>
</dbReference>
<dbReference type="InterPro" id="IPR032710">
    <property type="entry name" value="NTF2-like_dom_sf"/>
</dbReference>
<keyword evidence="3" id="KW-1185">Reference proteome</keyword>
<dbReference type="RefSeq" id="WP_151136489.1">
    <property type="nucleotide sequence ID" value="NZ_CP043311.1"/>
</dbReference>
<sequence>MRNTLRNFSFILLCAMAGMAQAADDAKAIVDGYMAAWNAHDADKAASFLAEDAEYFDATVGTPQKGRAAARDNVIKVFVGAVPDLKWKMTSEPIVSADGIAFQWEFAGTNSGAWSAETPATNKPLKFEGVSFIRVKNGKITYQGDYYDALGFNKQLGW</sequence>
<dbReference type="AlphaFoldDB" id="A0A5J6QQ34"/>
<dbReference type="PANTHER" id="PTHR38436:SF1">
    <property type="entry name" value="ESTER CYCLASE"/>
    <property type="match status" value="1"/>
</dbReference>
<feature type="signal peptide" evidence="1">
    <location>
        <begin position="1"/>
        <end position="22"/>
    </location>
</feature>
<dbReference type="GO" id="GO:0030638">
    <property type="term" value="P:polyketide metabolic process"/>
    <property type="evidence" value="ECO:0007669"/>
    <property type="project" value="InterPro"/>
</dbReference>
<proteinExistence type="predicted"/>
<name>A0A5J6QQ34_9GAMM</name>
<protein>
    <submittedName>
        <fullName evidence="2">Ester cyclase</fullName>
    </submittedName>
</protein>
<dbReference type="KEGG" id="plal:FXN65_22280"/>
<feature type="chain" id="PRO_5023937798" evidence="1">
    <location>
        <begin position="23"/>
        <end position="158"/>
    </location>
</feature>
<dbReference type="SUPFAM" id="SSF54427">
    <property type="entry name" value="NTF2-like"/>
    <property type="match status" value="1"/>
</dbReference>